<evidence type="ECO:0000313" key="2">
    <source>
        <dbReference type="Proteomes" id="UP001242480"/>
    </source>
</evidence>
<protein>
    <submittedName>
        <fullName evidence="1">Uncharacterized protein</fullName>
    </submittedName>
</protein>
<organism evidence="1 2">
    <name type="scientific">Labrys wisconsinensis</name>
    <dbReference type="NCBI Taxonomy" id="425677"/>
    <lineage>
        <taxon>Bacteria</taxon>
        <taxon>Pseudomonadati</taxon>
        <taxon>Pseudomonadota</taxon>
        <taxon>Alphaproteobacteria</taxon>
        <taxon>Hyphomicrobiales</taxon>
        <taxon>Xanthobacteraceae</taxon>
        <taxon>Labrys</taxon>
    </lineage>
</organism>
<gene>
    <name evidence="1" type="ORF">QO011_007763</name>
</gene>
<dbReference type="Proteomes" id="UP001242480">
    <property type="component" value="Unassembled WGS sequence"/>
</dbReference>
<name>A0ABU0JNK0_9HYPH</name>
<dbReference type="EMBL" id="JAUSVX010000025">
    <property type="protein sequence ID" value="MDQ0474722.1"/>
    <property type="molecule type" value="Genomic_DNA"/>
</dbReference>
<proteinExistence type="predicted"/>
<dbReference type="RefSeq" id="WP_307284823.1">
    <property type="nucleotide sequence ID" value="NZ_JAUSVX010000025.1"/>
</dbReference>
<accession>A0ABU0JNK0</accession>
<reference evidence="1 2" key="1">
    <citation type="submission" date="2023-07" db="EMBL/GenBank/DDBJ databases">
        <title>Genomic Encyclopedia of Type Strains, Phase IV (KMG-IV): sequencing the most valuable type-strain genomes for metagenomic binning, comparative biology and taxonomic classification.</title>
        <authorList>
            <person name="Goeker M."/>
        </authorList>
    </citation>
    <scope>NUCLEOTIDE SEQUENCE [LARGE SCALE GENOMIC DNA]</scope>
    <source>
        <strain evidence="1 2">DSM 19619</strain>
    </source>
</reference>
<comment type="caution">
    <text evidence="1">The sequence shown here is derived from an EMBL/GenBank/DDBJ whole genome shotgun (WGS) entry which is preliminary data.</text>
</comment>
<sequence length="90" mass="10145">MTRPDFQAEAEMFSNVRKLGWRRAPMKYRRFANLALAVKCAVEDMDDAPSQIIIRTESEDFTGSAIRTLYDSESFPLDRKALPAATAAKS</sequence>
<keyword evidence="2" id="KW-1185">Reference proteome</keyword>
<evidence type="ECO:0000313" key="1">
    <source>
        <dbReference type="EMBL" id="MDQ0474722.1"/>
    </source>
</evidence>